<organism evidence="7">
    <name type="scientific">Pectinophora gossypiella</name>
    <name type="common">Cotton pink bollworm</name>
    <name type="synonym">Depressaria gossypiella</name>
    <dbReference type="NCBI Taxonomy" id="13191"/>
    <lineage>
        <taxon>Eukaryota</taxon>
        <taxon>Metazoa</taxon>
        <taxon>Ecdysozoa</taxon>
        <taxon>Arthropoda</taxon>
        <taxon>Hexapoda</taxon>
        <taxon>Insecta</taxon>
        <taxon>Pterygota</taxon>
        <taxon>Neoptera</taxon>
        <taxon>Endopterygota</taxon>
        <taxon>Lepidoptera</taxon>
        <taxon>Glossata</taxon>
        <taxon>Ditrysia</taxon>
        <taxon>Gelechioidea</taxon>
        <taxon>Gelechiidae</taxon>
        <taxon>Apatetrinae</taxon>
        <taxon>Pectinophora</taxon>
    </lineage>
</organism>
<keyword evidence="3" id="KW-0472">Membrane</keyword>
<comment type="subcellular location">
    <subcellularLocation>
        <location evidence="1">Membrane</location>
        <topology evidence="1">Single-pass membrane protein</topology>
    </subcellularLocation>
</comment>
<keyword evidence="4" id="KW-0325">Glycoprotein</keyword>
<dbReference type="GO" id="GO:0005509">
    <property type="term" value="F:calcium ion binding"/>
    <property type="evidence" value="ECO:0007669"/>
    <property type="project" value="UniProtKB-UniRule"/>
</dbReference>
<dbReference type="Gene3D" id="2.60.40.60">
    <property type="entry name" value="Cadherins"/>
    <property type="match status" value="2"/>
</dbReference>
<dbReference type="GO" id="GO:0005886">
    <property type="term" value="C:plasma membrane"/>
    <property type="evidence" value="ECO:0007669"/>
    <property type="project" value="TreeGrafter"/>
</dbReference>
<dbReference type="SMART" id="SM00112">
    <property type="entry name" value="CA"/>
    <property type="match status" value="1"/>
</dbReference>
<keyword evidence="5" id="KW-0106">Calcium</keyword>
<feature type="non-terminal residue" evidence="7">
    <location>
        <position position="1"/>
    </location>
</feature>
<feature type="domain" description="Cadherin" evidence="6">
    <location>
        <begin position="16"/>
        <end position="84"/>
    </location>
</feature>
<evidence type="ECO:0000256" key="2">
    <source>
        <dbReference type="ARBA" id="ARBA00022692"/>
    </source>
</evidence>
<dbReference type="EMBL" id="GDQN01004840">
    <property type="protein sequence ID" value="JAT86214.1"/>
    <property type="molecule type" value="Transcribed_RNA"/>
</dbReference>
<evidence type="ECO:0000256" key="4">
    <source>
        <dbReference type="ARBA" id="ARBA00023180"/>
    </source>
</evidence>
<dbReference type="GO" id="GO:0007156">
    <property type="term" value="P:homophilic cell adhesion via plasma membrane adhesion molecules"/>
    <property type="evidence" value="ECO:0007669"/>
    <property type="project" value="InterPro"/>
</dbReference>
<dbReference type="InterPro" id="IPR050174">
    <property type="entry name" value="Protocadherin/Cadherin-CA"/>
</dbReference>
<dbReference type="OrthoDB" id="6252479at2759"/>
<evidence type="ECO:0000256" key="3">
    <source>
        <dbReference type="ARBA" id="ARBA00022989"/>
    </source>
</evidence>
<proteinExistence type="predicted"/>
<sequence>GTLIVELRADSPIPNYRLAPGLWPRELFAIDSAGRLVLAGQLDRETAQEHVIGIIAEGSGSPAPATLLQTRLHVLDVNEHAPAFHSAPYVVHVSESTPPHTSLVQLMADDPDAGSN</sequence>
<evidence type="ECO:0000313" key="7">
    <source>
        <dbReference type="EMBL" id="JAT86214.1"/>
    </source>
</evidence>
<name>A0A1E1WGT1_PECGO</name>
<reference evidence="7" key="1">
    <citation type="submission" date="2015-09" db="EMBL/GenBank/DDBJ databases">
        <title>De novo assembly of Pectinophora gossypiella (Pink Bollworm) gut transcriptome.</title>
        <authorList>
            <person name="Tassone E.E."/>
        </authorList>
    </citation>
    <scope>NUCLEOTIDE SEQUENCE</scope>
</reference>
<keyword evidence="3" id="KW-1133">Transmembrane helix</keyword>
<keyword evidence="2" id="KW-0812">Transmembrane</keyword>
<gene>
    <name evidence="7" type="ORF">g.17702</name>
</gene>
<evidence type="ECO:0000256" key="5">
    <source>
        <dbReference type="PROSITE-ProRule" id="PRU00043"/>
    </source>
</evidence>
<dbReference type="CDD" id="cd11304">
    <property type="entry name" value="Cadherin_repeat"/>
    <property type="match status" value="2"/>
</dbReference>
<protein>
    <recommendedName>
        <fullName evidence="6">Cadherin domain-containing protein</fullName>
    </recommendedName>
</protein>
<dbReference type="SUPFAM" id="SSF49313">
    <property type="entry name" value="Cadherin-like"/>
    <property type="match status" value="2"/>
</dbReference>
<dbReference type="PANTHER" id="PTHR24028:SF345">
    <property type="entry name" value="PROTOCADHERIN-16-LIKE"/>
    <property type="match status" value="1"/>
</dbReference>
<accession>A0A1E1WGT1</accession>
<evidence type="ECO:0000256" key="1">
    <source>
        <dbReference type="ARBA" id="ARBA00004167"/>
    </source>
</evidence>
<dbReference type="InterPro" id="IPR002126">
    <property type="entry name" value="Cadherin-like_dom"/>
</dbReference>
<dbReference type="PANTHER" id="PTHR24028">
    <property type="entry name" value="CADHERIN-87A"/>
    <property type="match status" value="1"/>
</dbReference>
<evidence type="ECO:0000259" key="6">
    <source>
        <dbReference type="PROSITE" id="PS50268"/>
    </source>
</evidence>
<feature type="non-terminal residue" evidence="7">
    <location>
        <position position="116"/>
    </location>
</feature>
<dbReference type="InterPro" id="IPR015919">
    <property type="entry name" value="Cadherin-like_sf"/>
</dbReference>
<dbReference type="AlphaFoldDB" id="A0A1E1WGT1"/>
<dbReference type="PROSITE" id="PS50268">
    <property type="entry name" value="CADHERIN_2"/>
    <property type="match status" value="1"/>
</dbReference>